<gene>
    <name evidence="2" type="ORF">RDB_LOCUS117704</name>
</gene>
<dbReference type="InterPro" id="IPR038717">
    <property type="entry name" value="Tc1-like_DDE_dom"/>
</dbReference>
<dbReference type="Pfam" id="PF13358">
    <property type="entry name" value="DDE_3"/>
    <property type="match status" value="1"/>
</dbReference>
<evidence type="ECO:0000259" key="1">
    <source>
        <dbReference type="Pfam" id="PF13358"/>
    </source>
</evidence>
<dbReference type="InterPro" id="IPR036397">
    <property type="entry name" value="RNaseH_sf"/>
</dbReference>
<name>A0A8H3B585_9AGAM</name>
<dbReference type="EMBL" id="CAJMWW010000122">
    <property type="protein sequence ID" value="CAE6447700.1"/>
    <property type="molecule type" value="Genomic_DNA"/>
</dbReference>
<dbReference type="Proteomes" id="UP000663841">
    <property type="component" value="Unassembled WGS sequence"/>
</dbReference>
<dbReference type="PANTHER" id="PTHR46564">
    <property type="entry name" value="TRANSPOSASE"/>
    <property type="match status" value="1"/>
</dbReference>
<reference evidence="2" key="1">
    <citation type="submission" date="2021-01" db="EMBL/GenBank/DDBJ databases">
        <authorList>
            <person name="Kaushik A."/>
        </authorList>
    </citation>
    <scope>NUCLEOTIDE SEQUENCE</scope>
    <source>
        <strain evidence="2">AG3-T5</strain>
    </source>
</reference>
<sequence>MPGTSQQESPTCMARRRYIDNSTKRLLVRLRYKLRTDQVTSLLGVSARTVQRVVKLFNLTGDVVRIPVMGGRPRDLTSLQVAFLEGCVLRQPDIMIFELQELLFRVYSVQTSTTTIVRSLHRRGLTYKKISRHAMQRDEADRTQFQFIVGMFYRADQFVCVDESACDRRTTRRRYAWSYVGSRALVRDSFSRGGKYSIAPALSLDGILHCVIHEGSFTSARFNDFIAGLLHEMNPFPGKNSVILMDNASIHKSAELREMVESR</sequence>
<dbReference type="InterPro" id="IPR047655">
    <property type="entry name" value="Transpos_IS630-like"/>
</dbReference>
<dbReference type="GO" id="GO:0003676">
    <property type="term" value="F:nucleic acid binding"/>
    <property type="evidence" value="ECO:0007669"/>
    <property type="project" value="InterPro"/>
</dbReference>
<dbReference type="PANTHER" id="PTHR46564:SF1">
    <property type="entry name" value="TRANSPOSASE"/>
    <property type="match status" value="1"/>
</dbReference>
<dbReference type="SUPFAM" id="SSF46689">
    <property type="entry name" value="Homeodomain-like"/>
    <property type="match status" value="1"/>
</dbReference>
<comment type="caution">
    <text evidence="2">The sequence shown here is derived from an EMBL/GenBank/DDBJ whole genome shotgun (WGS) entry which is preliminary data.</text>
</comment>
<organism evidence="2 3">
    <name type="scientific">Rhizoctonia solani</name>
    <dbReference type="NCBI Taxonomy" id="456999"/>
    <lineage>
        <taxon>Eukaryota</taxon>
        <taxon>Fungi</taxon>
        <taxon>Dikarya</taxon>
        <taxon>Basidiomycota</taxon>
        <taxon>Agaricomycotina</taxon>
        <taxon>Agaricomycetes</taxon>
        <taxon>Cantharellales</taxon>
        <taxon>Ceratobasidiaceae</taxon>
        <taxon>Rhizoctonia</taxon>
    </lineage>
</organism>
<accession>A0A8H3B585</accession>
<evidence type="ECO:0000313" key="3">
    <source>
        <dbReference type="Proteomes" id="UP000663841"/>
    </source>
</evidence>
<evidence type="ECO:0000313" key="2">
    <source>
        <dbReference type="EMBL" id="CAE6447700.1"/>
    </source>
</evidence>
<protein>
    <recommendedName>
        <fullName evidence="1">Tc1-like transposase DDE domain-containing protein</fullName>
    </recommendedName>
</protein>
<dbReference type="InterPro" id="IPR009057">
    <property type="entry name" value="Homeodomain-like_sf"/>
</dbReference>
<dbReference type="AlphaFoldDB" id="A0A8H3B585"/>
<feature type="domain" description="Tc1-like transposase DDE" evidence="1">
    <location>
        <begin position="158"/>
        <end position="262"/>
    </location>
</feature>
<dbReference type="NCBIfam" id="NF033545">
    <property type="entry name" value="transpos_IS630"/>
    <property type="match status" value="1"/>
</dbReference>
<proteinExistence type="predicted"/>
<dbReference type="Gene3D" id="3.30.420.10">
    <property type="entry name" value="Ribonuclease H-like superfamily/Ribonuclease H"/>
    <property type="match status" value="1"/>
</dbReference>